<dbReference type="AlphaFoldDB" id="A0A813U5V0"/>
<accession>A0A813U5V0</accession>
<dbReference type="Proteomes" id="UP000663860">
    <property type="component" value="Unassembled WGS sequence"/>
</dbReference>
<evidence type="ECO:0000313" key="3">
    <source>
        <dbReference type="Proteomes" id="UP000663860"/>
    </source>
</evidence>
<reference evidence="1" key="1">
    <citation type="submission" date="2021-02" db="EMBL/GenBank/DDBJ databases">
        <authorList>
            <person name="Nowell W R."/>
        </authorList>
    </citation>
    <scope>NUCLEOTIDE SEQUENCE</scope>
</reference>
<proteinExistence type="predicted"/>
<sequence length="76" mass="8973">MDTIESTQETKLDVLRAKKLSNTTNRHILDPETNRARRILYTLNDNEHAALINGLHRVYPRRKLDGLQFVCNMEYF</sequence>
<name>A0A813U5V0_9BILA</name>
<dbReference type="Proteomes" id="UP000663891">
    <property type="component" value="Unassembled WGS sequence"/>
</dbReference>
<evidence type="ECO:0000313" key="2">
    <source>
        <dbReference type="EMBL" id="CAF0905492.1"/>
    </source>
</evidence>
<dbReference type="EMBL" id="CAJNON010000066">
    <property type="protein sequence ID" value="CAF0905492.1"/>
    <property type="molecule type" value="Genomic_DNA"/>
</dbReference>
<comment type="caution">
    <text evidence="1">The sequence shown here is derived from an EMBL/GenBank/DDBJ whole genome shotgun (WGS) entry which is preliminary data.</text>
</comment>
<evidence type="ECO:0000313" key="1">
    <source>
        <dbReference type="EMBL" id="CAF0823937.1"/>
    </source>
</evidence>
<protein>
    <submittedName>
        <fullName evidence="1">Uncharacterized protein</fullName>
    </submittedName>
</protein>
<organism evidence="1 3">
    <name type="scientific">Adineta steineri</name>
    <dbReference type="NCBI Taxonomy" id="433720"/>
    <lineage>
        <taxon>Eukaryota</taxon>
        <taxon>Metazoa</taxon>
        <taxon>Spiralia</taxon>
        <taxon>Gnathifera</taxon>
        <taxon>Rotifera</taxon>
        <taxon>Eurotatoria</taxon>
        <taxon>Bdelloidea</taxon>
        <taxon>Adinetida</taxon>
        <taxon>Adinetidae</taxon>
        <taxon>Adineta</taxon>
    </lineage>
</organism>
<gene>
    <name evidence="1" type="ORF">IZO911_LOCUS8155</name>
    <name evidence="2" type="ORF">VCS650_LOCUS9549</name>
</gene>
<dbReference type="EMBL" id="CAJNOE010000054">
    <property type="protein sequence ID" value="CAF0823937.1"/>
    <property type="molecule type" value="Genomic_DNA"/>
</dbReference>